<proteinExistence type="predicted"/>
<gene>
    <name evidence="1" type="ORF">FIU21_09375</name>
</gene>
<dbReference type="EMBL" id="CP054011">
    <property type="protein sequence ID" value="QKH89140.1"/>
    <property type="molecule type" value="Genomic_DNA"/>
</dbReference>
<organism evidence="1 2">
    <name type="scientific">Prevotella melaninogenica</name>
    <dbReference type="NCBI Taxonomy" id="28132"/>
    <lineage>
        <taxon>Bacteria</taxon>
        <taxon>Pseudomonadati</taxon>
        <taxon>Bacteroidota</taxon>
        <taxon>Bacteroidia</taxon>
        <taxon>Bacteroidales</taxon>
        <taxon>Prevotellaceae</taxon>
        <taxon>Prevotella</taxon>
    </lineage>
</organism>
<dbReference type="Proteomes" id="UP000500843">
    <property type="component" value="Chromosome 2"/>
</dbReference>
<evidence type="ECO:0000313" key="2">
    <source>
        <dbReference type="Proteomes" id="UP000500843"/>
    </source>
</evidence>
<name>A0A7D4JZZ4_9BACT</name>
<dbReference type="AlphaFoldDB" id="A0A7D4JZZ4"/>
<accession>A0A7D4JZZ4</accession>
<sequence length="159" mass="17709">MANKNSNSELKGHLYIGCPTLETLALSCVNAKDAAHASSIEYSNFLKACKMGKDIRLSTYRKCAAGLGKEVLIVHLPLGTIESMTKPKAHVKNLYETIELDELIKVLMKVMPSDGMKIVNFMKEFKGHLTRHDKENLMKPFMSAIVELCQNLLNDDGKP</sequence>
<evidence type="ECO:0000313" key="1">
    <source>
        <dbReference type="EMBL" id="QKH89140.1"/>
    </source>
</evidence>
<dbReference type="RefSeq" id="WP_004361979.1">
    <property type="nucleotide sequence ID" value="NZ_CP054011.1"/>
</dbReference>
<protein>
    <submittedName>
        <fullName evidence="1">Uncharacterized protein</fullName>
    </submittedName>
</protein>
<reference evidence="1 2" key="1">
    <citation type="submission" date="2020-05" db="EMBL/GenBank/DDBJ databases">
        <title>FDA dAtabase for Regulatory Grade micrObial Sequences (FDA-ARGOS): Supporting development and validation of Infectious Disease Dx tests.</title>
        <authorList>
            <person name="Moreno J."/>
            <person name="Tallon L."/>
            <person name="Sadzewicz L."/>
            <person name="Zhao X."/>
            <person name="Vavikolanu K."/>
            <person name="Mehta A."/>
            <person name="Aluvathingal J."/>
            <person name="Nadendla S."/>
            <person name="Myers T."/>
            <person name="Yan Y."/>
            <person name="Sichtig H."/>
        </authorList>
    </citation>
    <scope>NUCLEOTIDE SEQUENCE [LARGE SCALE GENOMIC DNA]</scope>
    <source>
        <strain evidence="1 2">FDAARGOS_760</strain>
    </source>
</reference>